<protein>
    <submittedName>
        <fullName evidence="1">Uncharacterized protein</fullName>
    </submittedName>
</protein>
<dbReference type="AlphaFoldDB" id="A0AAV0B0N8"/>
<gene>
    <name evidence="1" type="ORF">PPACK8108_LOCUS11478</name>
</gene>
<sequence length="57" mass="6613">MLKRDINEIKLKLQQFRKSDPTLIKDKTCTALQRSGGLKQQYELIPTQQDSPQSHQS</sequence>
<dbReference type="EMBL" id="CALTRL010002650">
    <property type="protein sequence ID" value="CAH7676356.1"/>
    <property type="molecule type" value="Genomic_DNA"/>
</dbReference>
<evidence type="ECO:0000313" key="2">
    <source>
        <dbReference type="Proteomes" id="UP001153365"/>
    </source>
</evidence>
<keyword evidence="2" id="KW-1185">Reference proteome</keyword>
<name>A0AAV0B0N8_PHAPC</name>
<evidence type="ECO:0000313" key="1">
    <source>
        <dbReference type="EMBL" id="CAH7676356.1"/>
    </source>
</evidence>
<proteinExistence type="predicted"/>
<reference evidence="1" key="1">
    <citation type="submission" date="2022-06" db="EMBL/GenBank/DDBJ databases">
        <authorList>
            <consortium name="SYNGENTA / RWTH Aachen University"/>
        </authorList>
    </citation>
    <scope>NUCLEOTIDE SEQUENCE</scope>
</reference>
<accession>A0AAV0B0N8</accession>
<dbReference type="Proteomes" id="UP001153365">
    <property type="component" value="Unassembled WGS sequence"/>
</dbReference>
<organism evidence="1 2">
    <name type="scientific">Phakopsora pachyrhizi</name>
    <name type="common">Asian soybean rust disease fungus</name>
    <dbReference type="NCBI Taxonomy" id="170000"/>
    <lineage>
        <taxon>Eukaryota</taxon>
        <taxon>Fungi</taxon>
        <taxon>Dikarya</taxon>
        <taxon>Basidiomycota</taxon>
        <taxon>Pucciniomycotina</taxon>
        <taxon>Pucciniomycetes</taxon>
        <taxon>Pucciniales</taxon>
        <taxon>Phakopsoraceae</taxon>
        <taxon>Phakopsora</taxon>
    </lineage>
</organism>
<comment type="caution">
    <text evidence="1">The sequence shown here is derived from an EMBL/GenBank/DDBJ whole genome shotgun (WGS) entry which is preliminary data.</text>
</comment>